<sequence length="60" mass="7361">MNGLYKYHLKNGEIVVFKTDMNFEEVNRLPILPNQYKFRKYFNDNGYKLEIYQIIKPSFH</sequence>
<evidence type="ECO:0000313" key="2">
    <source>
        <dbReference type="Proteomes" id="UP000180098"/>
    </source>
</evidence>
<dbReference type="AlphaFoldDB" id="A0A1S2L7C6"/>
<comment type="caution">
    <text evidence="1">The sequence shown here is derived from an EMBL/GenBank/DDBJ whole genome shotgun (WGS) entry which is preliminary data.</text>
</comment>
<protein>
    <submittedName>
        <fullName evidence="1">Uncharacterized protein</fullName>
    </submittedName>
</protein>
<gene>
    <name evidence="1" type="ORF">BKP35_17700</name>
</gene>
<proteinExistence type="predicted"/>
<dbReference type="EMBL" id="MLQQ01000053">
    <property type="protein sequence ID" value="OIJ08409.1"/>
    <property type="molecule type" value="Genomic_DNA"/>
</dbReference>
<keyword evidence="2" id="KW-1185">Reference proteome</keyword>
<accession>A0A1S2L7C6</accession>
<evidence type="ECO:0000313" key="1">
    <source>
        <dbReference type="EMBL" id="OIJ08409.1"/>
    </source>
</evidence>
<reference evidence="1 2" key="1">
    <citation type="submission" date="2016-10" db="EMBL/GenBank/DDBJ databases">
        <title>Draft genome sequences of four alkaliphilic bacteria belonging to the Anaerobacillus genus.</title>
        <authorList>
            <person name="Bassil N.M."/>
            <person name="Lloyd J.R."/>
        </authorList>
    </citation>
    <scope>NUCLEOTIDE SEQUENCE [LARGE SCALE GENOMIC DNA]</scope>
    <source>
        <strain evidence="1 2">DSM 15340</strain>
    </source>
</reference>
<organism evidence="1 2">
    <name type="scientific">Anaerobacillus arseniciselenatis</name>
    <dbReference type="NCBI Taxonomy" id="85682"/>
    <lineage>
        <taxon>Bacteria</taxon>
        <taxon>Bacillati</taxon>
        <taxon>Bacillota</taxon>
        <taxon>Bacilli</taxon>
        <taxon>Bacillales</taxon>
        <taxon>Bacillaceae</taxon>
        <taxon>Anaerobacillus</taxon>
    </lineage>
</organism>
<name>A0A1S2L7C6_9BACI</name>
<dbReference type="Proteomes" id="UP000180098">
    <property type="component" value="Unassembled WGS sequence"/>
</dbReference>